<reference evidence="2" key="3">
    <citation type="submission" date="2023-05" db="EMBL/GenBank/DDBJ databases">
        <authorList>
            <person name="Smith C.H."/>
        </authorList>
    </citation>
    <scope>NUCLEOTIDE SEQUENCE</scope>
    <source>
        <strain evidence="2">CHS0354</strain>
        <tissue evidence="2">Mantle</tissue>
    </source>
</reference>
<dbReference type="AlphaFoldDB" id="A0AAE0TD58"/>
<keyword evidence="1" id="KW-0812">Transmembrane</keyword>
<keyword evidence="1" id="KW-0472">Membrane</keyword>
<name>A0AAE0TD58_9BIVA</name>
<reference evidence="2" key="1">
    <citation type="journal article" date="2021" name="Genome Biol. Evol.">
        <title>A High-Quality Reference Genome for a Parasitic Bivalve with Doubly Uniparental Inheritance (Bivalvia: Unionida).</title>
        <authorList>
            <person name="Smith C.H."/>
        </authorList>
    </citation>
    <scope>NUCLEOTIDE SEQUENCE</scope>
    <source>
        <strain evidence="2">CHS0354</strain>
    </source>
</reference>
<dbReference type="EMBL" id="JAEAOA010002295">
    <property type="protein sequence ID" value="KAK3608196.1"/>
    <property type="molecule type" value="Genomic_DNA"/>
</dbReference>
<sequence>MPKTRSVQKHKSAKYPTPLNNYLKINWKAIKGGLIGPLLANIAGSLLPYLLGKGRERGLILSGTS</sequence>
<comment type="caution">
    <text evidence="2">The sequence shown here is derived from an EMBL/GenBank/DDBJ whole genome shotgun (WGS) entry which is preliminary data.</text>
</comment>
<protein>
    <submittedName>
        <fullName evidence="2">Uncharacterized protein</fullName>
    </submittedName>
</protein>
<proteinExistence type="predicted"/>
<evidence type="ECO:0000313" key="3">
    <source>
        <dbReference type="Proteomes" id="UP001195483"/>
    </source>
</evidence>
<gene>
    <name evidence="2" type="ORF">CHS0354_039211</name>
</gene>
<keyword evidence="3" id="KW-1185">Reference proteome</keyword>
<feature type="non-terminal residue" evidence="2">
    <location>
        <position position="65"/>
    </location>
</feature>
<accession>A0AAE0TD58</accession>
<evidence type="ECO:0000256" key="1">
    <source>
        <dbReference type="SAM" id="Phobius"/>
    </source>
</evidence>
<reference evidence="2" key="2">
    <citation type="journal article" date="2021" name="Genome Biol. Evol.">
        <title>Developing a high-quality reference genome for a parasitic bivalve with doubly uniparental inheritance (Bivalvia: Unionida).</title>
        <authorList>
            <person name="Smith C.H."/>
        </authorList>
    </citation>
    <scope>NUCLEOTIDE SEQUENCE</scope>
    <source>
        <strain evidence="2">CHS0354</strain>
        <tissue evidence="2">Mantle</tissue>
    </source>
</reference>
<feature type="transmembrane region" description="Helical" evidence="1">
    <location>
        <begin position="29"/>
        <end position="51"/>
    </location>
</feature>
<organism evidence="2 3">
    <name type="scientific">Potamilus streckersoni</name>
    <dbReference type="NCBI Taxonomy" id="2493646"/>
    <lineage>
        <taxon>Eukaryota</taxon>
        <taxon>Metazoa</taxon>
        <taxon>Spiralia</taxon>
        <taxon>Lophotrochozoa</taxon>
        <taxon>Mollusca</taxon>
        <taxon>Bivalvia</taxon>
        <taxon>Autobranchia</taxon>
        <taxon>Heteroconchia</taxon>
        <taxon>Palaeoheterodonta</taxon>
        <taxon>Unionida</taxon>
        <taxon>Unionoidea</taxon>
        <taxon>Unionidae</taxon>
        <taxon>Ambleminae</taxon>
        <taxon>Lampsilini</taxon>
        <taxon>Potamilus</taxon>
    </lineage>
</organism>
<dbReference type="Proteomes" id="UP001195483">
    <property type="component" value="Unassembled WGS sequence"/>
</dbReference>
<evidence type="ECO:0000313" key="2">
    <source>
        <dbReference type="EMBL" id="KAK3608196.1"/>
    </source>
</evidence>
<keyword evidence="1" id="KW-1133">Transmembrane helix</keyword>